<dbReference type="InterPro" id="IPR046357">
    <property type="entry name" value="PPIase_dom_sf"/>
</dbReference>
<dbReference type="RefSeq" id="WP_271091536.1">
    <property type="nucleotide sequence ID" value="NZ_JAPJZH010000015.1"/>
</dbReference>
<evidence type="ECO:0000256" key="5">
    <source>
        <dbReference type="ARBA" id="ARBA00022692"/>
    </source>
</evidence>
<evidence type="ECO:0000256" key="12">
    <source>
        <dbReference type="ARBA" id="ARBA00040743"/>
    </source>
</evidence>
<keyword evidence="8" id="KW-0143">Chaperone</keyword>
<dbReference type="InterPro" id="IPR052029">
    <property type="entry name" value="PpiD_chaperone"/>
</dbReference>
<dbReference type="PANTHER" id="PTHR47529:SF1">
    <property type="entry name" value="PERIPLASMIC CHAPERONE PPID"/>
    <property type="match status" value="1"/>
</dbReference>
<feature type="domain" description="PpiC" evidence="15">
    <location>
        <begin position="249"/>
        <end position="366"/>
    </location>
</feature>
<dbReference type="SUPFAM" id="SSF54534">
    <property type="entry name" value="FKBP-like"/>
    <property type="match status" value="1"/>
</dbReference>
<dbReference type="PANTHER" id="PTHR47529">
    <property type="entry name" value="PEPTIDYL-PROLYL CIS-TRANS ISOMERASE D"/>
    <property type="match status" value="1"/>
</dbReference>
<evidence type="ECO:0000256" key="7">
    <source>
        <dbReference type="ARBA" id="ARBA00023136"/>
    </source>
</evidence>
<gene>
    <name evidence="16" type="ORF">OOZ53_20220</name>
</gene>
<protein>
    <recommendedName>
        <fullName evidence="2">Parvulin-like PPIase</fullName>
    </recommendedName>
    <alternativeName>
        <fullName evidence="9">Peptidyl-prolyl cis-trans isomerase plp</fullName>
    </alternativeName>
    <alternativeName>
        <fullName evidence="12">Periplasmic chaperone PpiD</fullName>
    </alternativeName>
    <alternativeName>
        <fullName evidence="13">Periplasmic folding chaperone</fullName>
    </alternativeName>
    <alternativeName>
        <fullName evidence="10">Rotamase plp</fullName>
    </alternativeName>
</protein>
<dbReference type="InterPro" id="IPR027304">
    <property type="entry name" value="Trigger_fact/SurA_dom_sf"/>
</dbReference>
<dbReference type="Gene3D" id="3.10.50.40">
    <property type="match status" value="1"/>
</dbReference>
<evidence type="ECO:0000256" key="14">
    <source>
        <dbReference type="SAM" id="Phobius"/>
    </source>
</evidence>
<sequence length="630" mass="68367">MLDALRNSARSWVVKIFLMILVLSFGVWGISGTIFQGVGSSVVTVGDTNVTPSDFRLAYDRQISMLSRQFGQRLTREQARAMGIENQVLIQVAMNAALDEQSRHMNLGLSEDRLASLIADDPAFQGVDGRFDRTTFAALLRNANMTEEDYILSQQNAAVRTQIIEAISDGYEAPATLLKAVHQFDNEARTLDYVVLDRDAIDPVADPADDVLKAYFEERKSTYRAPEYRKIAYVTLRASDITDPSTISGESVRADYEARIDRYRTPETRTVEQLSFTDETAAKAAADKIAGGASFEEIVAAEGKTMSDVALGTFARDTMPDPSITEAAFAIAAEGGTSGVVNGAFGPVILRASKITPETTASLDEVGDEIRNELALVEAEAILFDVHDAYEDARAGGETLEEAARKQKLTPVIVEAVDRSARTPDGTILRTLPESQDLLAEAFDTDIGLESAPLNLNGEGFLWFEVQDIIPSRDREFDEVRDWVLEDWRRQQESEALGVLASALQKRVEDGEELTAVAADQGLVTQTKYDLKRRDEDAVIGSSAVNAAFSGPDGLVAVADDASGTAKILLRVSQVTSPLASSGSGLAPGVETSLSQRMGDDMLTQAIGLMQEEFGVSYNPNVADLALSEY</sequence>
<evidence type="ECO:0000256" key="9">
    <source>
        <dbReference type="ARBA" id="ARBA00030642"/>
    </source>
</evidence>
<keyword evidence="7 14" id="KW-0472">Membrane</keyword>
<evidence type="ECO:0000256" key="4">
    <source>
        <dbReference type="ARBA" id="ARBA00022519"/>
    </source>
</evidence>
<evidence type="ECO:0000313" key="16">
    <source>
        <dbReference type="EMBL" id="MDA4847697.1"/>
    </source>
</evidence>
<reference evidence="16" key="1">
    <citation type="submission" date="2022-11" db="EMBL/GenBank/DDBJ databases">
        <title>Hoeflea poritis sp. nov., isolated from scleractinian coral Porites lutea.</title>
        <authorList>
            <person name="Zhang G."/>
            <person name="Wei Q."/>
            <person name="Cai L."/>
        </authorList>
    </citation>
    <scope>NUCLEOTIDE SEQUENCE</scope>
    <source>
        <strain evidence="16">E7-10</strain>
    </source>
</reference>
<evidence type="ECO:0000256" key="8">
    <source>
        <dbReference type="ARBA" id="ARBA00023186"/>
    </source>
</evidence>
<comment type="similarity">
    <text evidence="11">Belongs to the PpiD chaperone family.</text>
</comment>
<dbReference type="EMBL" id="JAPJZH010000015">
    <property type="protein sequence ID" value="MDA4847697.1"/>
    <property type="molecule type" value="Genomic_DNA"/>
</dbReference>
<evidence type="ECO:0000256" key="11">
    <source>
        <dbReference type="ARBA" id="ARBA00038408"/>
    </source>
</evidence>
<evidence type="ECO:0000256" key="10">
    <source>
        <dbReference type="ARBA" id="ARBA00031484"/>
    </source>
</evidence>
<evidence type="ECO:0000256" key="6">
    <source>
        <dbReference type="ARBA" id="ARBA00022989"/>
    </source>
</evidence>
<keyword evidence="17" id="KW-1185">Reference proteome</keyword>
<evidence type="ECO:0000256" key="13">
    <source>
        <dbReference type="ARBA" id="ARBA00042775"/>
    </source>
</evidence>
<evidence type="ECO:0000256" key="1">
    <source>
        <dbReference type="ARBA" id="ARBA00004382"/>
    </source>
</evidence>
<dbReference type="Proteomes" id="UP001148313">
    <property type="component" value="Unassembled WGS sequence"/>
</dbReference>
<evidence type="ECO:0000256" key="2">
    <source>
        <dbReference type="ARBA" id="ARBA00018370"/>
    </source>
</evidence>
<keyword evidence="3" id="KW-1003">Cell membrane</keyword>
<evidence type="ECO:0000256" key="3">
    <source>
        <dbReference type="ARBA" id="ARBA00022475"/>
    </source>
</evidence>
<proteinExistence type="inferred from homology"/>
<dbReference type="SUPFAM" id="SSF109998">
    <property type="entry name" value="Triger factor/SurA peptide-binding domain-like"/>
    <property type="match status" value="1"/>
</dbReference>
<dbReference type="Pfam" id="PF13145">
    <property type="entry name" value="Rotamase_2"/>
    <property type="match status" value="1"/>
</dbReference>
<keyword evidence="5 14" id="KW-0812">Transmembrane</keyword>
<dbReference type="InterPro" id="IPR000297">
    <property type="entry name" value="PPIase_PpiC"/>
</dbReference>
<keyword evidence="6 14" id="KW-1133">Transmembrane helix</keyword>
<comment type="caution">
    <text evidence="16">The sequence shown here is derived from an EMBL/GenBank/DDBJ whole genome shotgun (WGS) entry which is preliminary data.</text>
</comment>
<evidence type="ECO:0000313" key="17">
    <source>
        <dbReference type="Proteomes" id="UP001148313"/>
    </source>
</evidence>
<name>A0ABT4VSK5_9HYPH</name>
<keyword evidence="4" id="KW-0997">Cell inner membrane</keyword>
<dbReference type="Pfam" id="PF13624">
    <property type="entry name" value="SurA_N_3"/>
    <property type="match status" value="1"/>
</dbReference>
<accession>A0ABT4VSK5</accession>
<feature type="transmembrane region" description="Helical" evidence="14">
    <location>
        <begin position="12"/>
        <end position="31"/>
    </location>
</feature>
<comment type="subcellular location">
    <subcellularLocation>
        <location evidence="1">Cell inner membrane</location>
        <topology evidence="1">Single-pass type II membrane protein</topology>
        <orientation evidence="1">Periplasmic side</orientation>
    </subcellularLocation>
</comment>
<evidence type="ECO:0000259" key="15">
    <source>
        <dbReference type="Pfam" id="PF13145"/>
    </source>
</evidence>
<organism evidence="16 17">
    <name type="scientific">Hoeflea poritis</name>
    <dbReference type="NCBI Taxonomy" id="2993659"/>
    <lineage>
        <taxon>Bacteria</taxon>
        <taxon>Pseudomonadati</taxon>
        <taxon>Pseudomonadota</taxon>
        <taxon>Alphaproteobacteria</taxon>
        <taxon>Hyphomicrobiales</taxon>
        <taxon>Rhizobiaceae</taxon>
        <taxon>Hoeflea</taxon>
    </lineage>
</organism>